<accession>A0A850QRY4</accession>
<comment type="caution">
    <text evidence="1">The sequence shown here is derived from an EMBL/GenBank/DDBJ whole genome shotgun (WGS) entry which is preliminary data.</text>
</comment>
<dbReference type="EMBL" id="JABXOR010000898">
    <property type="protein sequence ID" value="NVP01396.1"/>
    <property type="molecule type" value="Genomic_DNA"/>
</dbReference>
<dbReference type="AlphaFoldDB" id="A0A850QRY4"/>
<protein>
    <submittedName>
        <fullName evidence="1">Uncharacterized protein</fullName>
    </submittedName>
</protein>
<evidence type="ECO:0000313" key="1">
    <source>
        <dbReference type="EMBL" id="NVP01396.1"/>
    </source>
</evidence>
<organism evidence="1 2">
    <name type="scientific">Photobacterium damselae subsp. damselae</name>
    <name type="common">Listonella damsela</name>
    <dbReference type="NCBI Taxonomy" id="85581"/>
    <lineage>
        <taxon>Bacteria</taxon>
        <taxon>Pseudomonadati</taxon>
        <taxon>Pseudomonadota</taxon>
        <taxon>Gammaproteobacteria</taxon>
        <taxon>Vibrionales</taxon>
        <taxon>Vibrionaceae</taxon>
        <taxon>Photobacterium</taxon>
    </lineage>
</organism>
<proteinExistence type="predicted"/>
<evidence type="ECO:0000313" key="2">
    <source>
        <dbReference type="Proteomes" id="UP000533429"/>
    </source>
</evidence>
<sequence length="336" mass="37378">MSKKEIKSKSRSVYYHRAQFLKTDSFSIDKTLEQMLNQAWDQLDTTPERTFYAGDEKSLVGMKRSSKIAKLSKGNKDCTVFSIGTYEAGASANTITDPNLEQVELEADTIDAPEDREFLDGEGFVCVYGNHIFMSPAANLRAGNVNGFMESMLIHGGFEQAASAIEIHQIADIDKVNTIEEEGVKNIVVNASTYLSSLEYIKRVSPNTKAPTVLRKFTNMVKSQFDLFCDDDTDAEVIEKSGINTKIVVSHDSRVSGDNARHGHEKVKETAKLLAGTDVSGYTITTKKDTTLTHDDLVLKRVVSVPRHGKTVHLDKMWLKLVEVLEAYESKGILEQ</sequence>
<name>A0A850QRY4_PHODD</name>
<reference evidence="1 2" key="1">
    <citation type="submission" date="2020-06" db="EMBL/GenBank/DDBJ databases">
        <title>Photobacterium damselae subsp. damselae comparative genomics.</title>
        <authorList>
            <person name="Osorio C.R."/>
        </authorList>
    </citation>
    <scope>NUCLEOTIDE SEQUENCE [LARGE SCALE GENOMIC DNA]</scope>
    <source>
        <strain evidence="1 2">TW250/03</strain>
    </source>
</reference>
<gene>
    <name evidence="1" type="ORF">HWA77_14375</name>
</gene>
<dbReference type="Proteomes" id="UP000533429">
    <property type="component" value="Unassembled WGS sequence"/>
</dbReference>